<dbReference type="EC" id="2.3.1.-" evidence="2"/>
<sequence length="153" mass="16141">MAGAVQVLRVGDAAGLERVHALRFEVFVDEQGVAPQEELDDRDHQVGTVHLLAVVGGADVGTARLLVDGPGAVHVTRVAVRASSRGSGTGRLLMAEAERIALAEHATDGLVRVELSAQESAIGFYAALGYQIGTNRYLDAGIWHRDAVKVLHG</sequence>
<protein>
    <submittedName>
        <fullName evidence="2">GNAT family N-acetyltransferase</fullName>
        <ecNumber evidence="2">2.3.1.-</ecNumber>
    </submittedName>
</protein>
<organism evidence="2 3">
    <name type="scientific">Candidatus Ruania gallistercoris</name>
    <dbReference type="NCBI Taxonomy" id="2838746"/>
    <lineage>
        <taxon>Bacteria</taxon>
        <taxon>Bacillati</taxon>
        <taxon>Actinomycetota</taxon>
        <taxon>Actinomycetes</taxon>
        <taxon>Micrococcales</taxon>
        <taxon>Ruaniaceae</taxon>
        <taxon>Ruania</taxon>
    </lineage>
</organism>
<accession>A0A9D2EGT0</accession>
<gene>
    <name evidence="2" type="ORF">H9815_15235</name>
</gene>
<dbReference type="PROSITE" id="PS51186">
    <property type="entry name" value="GNAT"/>
    <property type="match status" value="1"/>
</dbReference>
<reference evidence="2" key="2">
    <citation type="submission" date="2021-04" db="EMBL/GenBank/DDBJ databases">
        <authorList>
            <person name="Gilroy R."/>
        </authorList>
    </citation>
    <scope>NUCLEOTIDE SEQUENCE</scope>
    <source>
        <strain evidence="2">ChiGjej4B4-7305</strain>
    </source>
</reference>
<keyword evidence="2" id="KW-0012">Acyltransferase</keyword>
<feature type="domain" description="N-acetyltransferase" evidence="1">
    <location>
        <begin position="6"/>
        <end position="149"/>
    </location>
</feature>
<dbReference type="CDD" id="cd04301">
    <property type="entry name" value="NAT_SF"/>
    <property type="match status" value="1"/>
</dbReference>
<dbReference type="Proteomes" id="UP000824037">
    <property type="component" value="Unassembled WGS sequence"/>
</dbReference>
<dbReference type="Pfam" id="PF13673">
    <property type="entry name" value="Acetyltransf_10"/>
    <property type="match status" value="1"/>
</dbReference>
<name>A0A9D2EGT0_9MICO</name>
<evidence type="ECO:0000313" key="3">
    <source>
        <dbReference type="Proteomes" id="UP000824037"/>
    </source>
</evidence>
<dbReference type="InterPro" id="IPR016181">
    <property type="entry name" value="Acyl_CoA_acyltransferase"/>
</dbReference>
<keyword evidence="2" id="KW-0808">Transferase</keyword>
<evidence type="ECO:0000313" key="2">
    <source>
        <dbReference type="EMBL" id="HIZ37126.1"/>
    </source>
</evidence>
<proteinExistence type="predicted"/>
<dbReference type="GO" id="GO:0016747">
    <property type="term" value="F:acyltransferase activity, transferring groups other than amino-acyl groups"/>
    <property type="evidence" value="ECO:0007669"/>
    <property type="project" value="InterPro"/>
</dbReference>
<dbReference type="Gene3D" id="3.40.630.30">
    <property type="match status" value="1"/>
</dbReference>
<evidence type="ECO:0000259" key="1">
    <source>
        <dbReference type="PROSITE" id="PS51186"/>
    </source>
</evidence>
<dbReference type="AlphaFoldDB" id="A0A9D2EGT0"/>
<dbReference type="EMBL" id="DXBY01000265">
    <property type="protein sequence ID" value="HIZ37126.1"/>
    <property type="molecule type" value="Genomic_DNA"/>
</dbReference>
<dbReference type="SUPFAM" id="SSF55729">
    <property type="entry name" value="Acyl-CoA N-acyltransferases (Nat)"/>
    <property type="match status" value="1"/>
</dbReference>
<comment type="caution">
    <text evidence="2">The sequence shown here is derived from an EMBL/GenBank/DDBJ whole genome shotgun (WGS) entry which is preliminary data.</text>
</comment>
<reference evidence="2" key="1">
    <citation type="journal article" date="2021" name="PeerJ">
        <title>Extensive microbial diversity within the chicken gut microbiome revealed by metagenomics and culture.</title>
        <authorList>
            <person name="Gilroy R."/>
            <person name="Ravi A."/>
            <person name="Getino M."/>
            <person name="Pursley I."/>
            <person name="Horton D.L."/>
            <person name="Alikhan N.F."/>
            <person name="Baker D."/>
            <person name="Gharbi K."/>
            <person name="Hall N."/>
            <person name="Watson M."/>
            <person name="Adriaenssens E.M."/>
            <person name="Foster-Nyarko E."/>
            <person name="Jarju S."/>
            <person name="Secka A."/>
            <person name="Antonio M."/>
            <person name="Oren A."/>
            <person name="Chaudhuri R.R."/>
            <person name="La Ragione R."/>
            <person name="Hildebrand F."/>
            <person name="Pallen M.J."/>
        </authorList>
    </citation>
    <scope>NUCLEOTIDE SEQUENCE</scope>
    <source>
        <strain evidence="2">ChiGjej4B4-7305</strain>
    </source>
</reference>
<dbReference type="InterPro" id="IPR000182">
    <property type="entry name" value="GNAT_dom"/>
</dbReference>